<dbReference type="InterPro" id="IPR015421">
    <property type="entry name" value="PyrdxlP-dep_Trfase_major"/>
</dbReference>
<dbReference type="InterPro" id="IPR015424">
    <property type="entry name" value="PyrdxlP-dep_Trfase"/>
</dbReference>
<dbReference type="PANTHER" id="PTHR13693:SF77">
    <property type="entry name" value="8-AMINO-7-OXONONANOATE SYNTHASE"/>
    <property type="match status" value="1"/>
</dbReference>
<dbReference type="EMBL" id="KZ613495">
    <property type="protein sequence ID" value="PMD18171.1"/>
    <property type="molecule type" value="Genomic_DNA"/>
</dbReference>
<keyword evidence="4" id="KW-0663">Pyridoxal phosphate</keyword>
<evidence type="ECO:0000256" key="2">
    <source>
        <dbReference type="ARBA" id="ARBA00010008"/>
    </source>
</evidence>
<dbReference type="SUPFAM" id="SSF53383">
    <property type="entry name" value="PLP-dependent transferases"/>
    <property type="match status" value="1"/>
</dbReference>
<dbReference type="Proteomes" id="UP000235672">
    <property type="component" value="Unassembled WGS sequence"/>
</dbReference>
<gene>
    <name evidence="6" type="ORF">NA56DRAFT_604608</name>
</gene>
<dbReference type="InterPro" id="IPR050087">
    <property type="entry name" value="AON_synthase_class-II"/>
</dbReference>
<comment type="similarity">
    <text evidence="2">Belongs to the class-II pyridoxal-phosphate-dependent aminotransferase family. BioF subfamily.</text>
</comment>
<organism evidence="6 7">
    <name type="scientific">Hyaloscypha hepaticicola</name>
    <dbReference type="NCBI Taxonomy" id="2082293"/>
    <lineage>
        <taxon>Eukaryota</taxon>
        <taxon>Fungi</taxon>
        <taxon>Dikarya</taxon>
        <taxon>Ascomycota</taxon>
        <taxon>Pezizomycotina</taxon>
        <taxon>Leotiomycetes</taxon>
        <taxon>Helotiales</taxon>
        <taxon>Hyaloscyphaceae</taxon>
        <taxon>Hyaloscypha</taxon>
    </lineage>
</organism>
<dbReference type="AlphaFoldDB" id="A0A2J6PVW1"/>
<dbReference type="PANTHER" id="PTHR13693">
    <property type="entry name" value="CLASS II AMINOTRANSFERASE/8-AMINO-7-OXONONANOATE SYNTHASE"/>
    <property type="match status" value="1"/>
</dbReference>
<accession>A0A2J6PVW1</accession>
<feature type="domain" description="Aminotransferase class I/classII large" evidence="5">
    <location>
        <begin position="35"/>
        <end position="397"/>
    </location>
</feature>
<evidence type="ECO:0000256" key="1">
    <source>
        <dbReference type="ARBA" id="ARBA00001933"/>
    </source>
</evidence>
<keyword evidence="7" id="KW-1185">Reference proteome</keyword>
<dbReference type="Pfam" id="PF00155">
    <property type="entry name" value="Aminotran_1_2"/>
    <property type="match status" value="1"/>
</dbReference>
<name>A0A2J6PVW1_9HELO</name>
<dbReference type="Gene3D" id="3.90.1150.10">
    <property type="entry name" value="Aspartate Aminotransferase, domain 1"/>
    <property type="match status" value="1"/>
</dbReference>
<evidence type="ECO:0000259" key="5">
    <source>
        <dbReference type="Pfam" id="PF00155"/>
    </source>
</evidence>
<dbReference type="STRING" id="1745343.A0A2J6PVW1"/>
<dbReference type="GO" id="GO:0009102">
    <property type="term" value="P:biotin biosynthetic process"/>
    <property type="evidence" value="ECO:0007669"/>
    <property type="project" value="TreeGrafter"/>
</dbReference>
<sequence length="423" mass="46296">MAPSTLSSKMASLLSNRKANSTLRKLTISPPTSKDFSSNDFLSLSTSPILHTAYLSELASHPDFRLGSGGSRLLDGNSLYAENLEREIAKFHGAEAALLFNSGFDANEGFFACVPQSGDVILFDAFIHASVHEGMRLSRAGRKIKFEHNSVEDLERILSGLLSDEKVRKGERNVFVAVESLYSMDGDLGPLKDIVELVERLLPSGNGHIIVDEAHSNGIYGFQGRGIVCSLGLEDKIFARLHTFGKAIGCNGAAILCSPVTREYLINYARPLIYTTAMSFPSLAAVGVVYTLMQNGTTEPLITHLNSLITHMYNQLLTLQPFTIQSTLLQIPQSLPNSPIFALLTPEPRSLAKWCQEAGFVVRPIVSPTVPEGTQRIRVCLHAGNSKRDVDALVERIRSWLVARGQVESIEARAESMEVKARL</sequence>
<reference evidence="6 7" key="1">
    <citation type="submission" date="2016-05" db="EMBL/GenBank/DDBJ databases">
        <title>A degradative enzymes factory behind the ericoid mycorrhizal symbiosis.</title>
        <authorList>
            <consortium name="DOE Joint Genome Institute"/>
            <person name="Martino E."/>
            <person name="Morin E."/>
            <person name="Grelet G."/>
            <person name="Kuo A."/>
            <person name="Kohler A."/>
            <person name="Daghino S."/>
            <person name="Barry K."/>
            <person name="Choi C."/>
            <person name="Cichocki N."/>
            <person name="Clum A."/>
            <person name="Copeland A."/>
            <person name="Hainaut M."/>
            <person name="Haridas S."/>
            <person name="Labutti K."/>
            <person name="Lindquist E."/>
            <person name="Lipzen A."/>
            <person name="Khouja H.-R."/>
            <person name="Murat C."/>
            <person name="Ohm R."/>
            <person name="Olson A."/>
            <person name="Spatafora J."/>
            <person name="Veneault-Fourrey C."/>
            <person name="Henrissat B."/>
            <person name="Grigoriev I."/>
            <person name="Martin F."/>
            <person name="Perotto S."/>
        </authorList>
    </citation>
    <scope>NUCLEOTIDE SEQUENCE [LARGE SCALE GENOMIC DNA]</scope>
    <source>
        <strain evidence="6 7">UAMH 7357</strain>
    </source>
</reference>
<keyword evidence="3 6" id="KW-0808">Transferase</keyword>
<proteinExistence type="inferred from homology"/>
<evidence type="ECO:0000313" key="6">
    <source>
        <dbReference type="EMBL" id="PMD18171.1"/>
    </source>
</evidence>
<dbReference type="InterPro" id="IPR004839">
    <property type="entry name" value="Aminotransferase_I/II_large"/>
</dbReference>
<dbReference type="OrthoDB" id="2382073at2759"/>
<protein>
    <submittedName>
        <fullName evidence="6">PLP-dependent transferase</fullName>
    </submittedName>
</protein>
<dbReference type="InterPro" id="IPR015422">
    <property type="entry name" value="PyrdxlP-dep_Trfase_small"/>
</dbReference>
<comment type="cofactor">
    <cofactor evidence="1">
        <name>pyridoxal 5'-phosphate</name>
        <dbReference type="ChEBI" id="CHEBI:597326"/>
    </cofactor>
</comment>
<evidence type="ECO:0000256" key="4">
    <source>
        <dbReference type="ARBA" id="ARBA00022898"/>
    </source>
</evidence>
<evidence type="ECO:0000313" key="7">
    <source>
        <dbReference type="Proteomes" id="UP000235672"/>
    </source>
</evidence>
<evidence type="ECO:0000256" key="3">
    <source>
        <dbReference type="ARBA" id="ARBA00022679"/>
    </source>
</evidence>
<dbReference type="Gene3D" id="3.40.640.10">
    <property type="entry name" value="Type I PLP-dependent aspartate aminotransferase-like (Major domain)"/>
    <property type="match status" value="1"/>
</dbReference>
<dbReference type="GO" id="GO:0030170">
    <property type="term" value="F:pyridoxal phosphate binding"/>
    <property type="evidence" value="ECO:0007669"/>
    <property type="project" value="InterPro"/>
</dbReference>
<dbReference type="GO" id="GO:0016740">
    <property type="term" value="F:transferase activity"/>
    <property type="evidence" value="ECO:0007669"/>
    <property type="project" value="UniProtKB-KW"/>
</dbReference>